<gene>
    <name evidence="3" type="ORF">GCM10007859_07110</name>
</gene>
<keyword evidence="1" id="KW-1133">Transmembrane helix</keyword>
<feature type="transmembrane region" description="Helical" evidence="1">
    <location>
        <begin position="101"/>
        <end position="120"/>
    </location>
</feature>
<evidence type="ECO:0000313" key="3">
    <source>
        <dbReference type="EMBL" id="GLS00703.1"/>
    </source>
</evidence>
<keyword evidence="1" id="KW-0812">Transmembrane</keyword>
<sequence length="131" mass="13663">MTPLKAPLLAPPHRYAMQRTLIFAARVIALLGIGFISMFALDVLSMEAPLAPRLAGFLVHLIPSFVLAGLLVVAWRWPGVGGALFLIAGLSPLLLLDNPLWTNLILGGPFLLAGAGFLAGRSGGATSPEPG</sequence>
<reference evidence="4" key="1">
    <citation type="journal article" date="2019" name="Int. J. Syst. Evol. Microbiol.">
        <title>The Global Catalogue of Microorganisms (GCM) 10K type strain sequencing project: providing services to taxonomists for standard genome sequencing and annotation.</title>
        <authorList>
            <consortium name="The Broad Institute Genomics Platform"/>
            <consortium name="The Broad Institute Genome Sequencing Center for Infectious Disease"/>
            <person name="Wu L."/>
            <person name="Ma J."/>
        </authorList>
    </citation>
    <scope>NUCLEOTIDE SEQUENCE [LARGE SCALE GENOMIC DNA]</scope>
    <source>
        <strain evidence="4">NBRC 110107</strain>
    </source>
</reference>
<accession>A0ABQ6BFA5</accession>
<dbReference type="RefSeq" id="WP_284221206.1">
    <property type="nucleotide sequence ID" value="NZ_BSOY01000009.1"/>
</dbReference>
<keyword evidence="4" id="KW-1185">Reference proteome</keyword>
<dbReference type="Pfam" id="PF24709">
    <property type="entry name" value="DUF7670"/>
    <property type="match status" value="1"/>
</dbReference>
<keyword evidence="1" id="KW-0472">Membrane</keyword>
<comment type="caution">
    <text evidence="3">The sequence shown here is derived from an EMBL/GenBank/DDBJ whole genome shotgun (WGS) entry which is preliminary data.</text>
</comment>
<evidence type="ECO:0000256" key="1">
    <source>
        <dbReference type="SAM" id="Phobius"/>
    </source>
</evidence>
<evidence type="ECO:0000313" key="4">
    <source>
        <dbReference type="Proteomes" id="UP001156921"/>
    </source>
</evidence>
<protein>
    <recommendedName>
        <fullName evidence="2">DUF7670 domain-containing protein</fullName>
    </recommendedName>
</protein>
<feature type="transmembrane region" description="Helical" evidence="1">
    <location>
        <begin position="79"/>
        <end position="95"/>
    </location>
</feature>
<evidence type="ECO:0000259" key="2">
    <source>
        <dbReference type="Pfam" id="PF24709"/>
    </source>
</evidence>
<proteinExistence type="predicted"/>
<dbReference type="Proteomes" id="UP001156921">
    <property type="component" value="Unassembled WGS sequence"/>
</dbReference>
<dbReference type="InterPro" id="IPR056087">
    <property type="entry name" value="DUF7670"/>
</dbReference>
<feature type="transmembrane region" description="Helical" evidence="1">
    <location>
        <begin position="53"/>
        <end position="72"/>
    </location>
</feature>
<feature type="transmembrane region" description="Helical" evidence="1">
    <location>
        <begin position="21"/>
        <end position="41"/>
    </location>
</feature>
<name>A0ABQ6BFA5_9CAUL</name>
<organism evidence="3 4">
    <name type="scientific">Brevundimonas denitrificans</name>
    <dbReference type="NCBI Taxonomy" id="1443434"/>
    <lineage>
        <taxon>Bacteria</taxon>
        <taxon>Pseudomonadati</taxon>
        <taxon>Pseudomonadota</taxon>
        <taxon>Alphaproteobacteria</taxon>
        <taxon>Caulobacterales</taxon>
        <taxon>Caulobacteraceae</taxon>
        <taxon>Brevundimonas</taxon>
    </lineage>
</organism>
<dbReference type="EMBL" id="BSOY01000009">
    <property type="protein sequence ID" value="GLS00703.1"/>
    <property type="molecule type" value="Genomic_DNA"/>
</dbReference>
<feature type="domain" description="DUF7670" evidence="2">
    <location>
        <begin position="18"/>
        <end position="118"/>
    </location>
</feature>